<evidence type="ECO:0000313" key="3">
    <source>
        <dbReference type="EMBL" id="NLW36489.1"/>
    </source>
</evidence>
<proteinExistence type="predicted"/>
<feature type="transmembrane region" description="Helical" evidence="1">
    <location>
        <begin position="21"/>
        <end position="41"/>
    </location>
</feature>
<keyword evidence="1" id="KW-0472">Membrane</keyword>
<dbReference type="AlphaFoldDB" id="A0A971M6Y8"/>
<keyword evidence="1" id="KW-1133">Transmembrane helix</keyword>
<name>A0A971M6Y8_9BACT</name>
<dbReference type="Pfam" id="PF07811">
    <property type="entry name" value="TadE"/>
    <property type="match status" value="1"/>
</dbReference>
<evidence type="ECO:0000259" key="2">
    <source>
        <dbReference type="Pfam" id="PF07811"/>
    </source>
</evidence>
<reference evidence="3" key="1">
    <citation type="journal article" date="2020" name="Biotechnol. Biofuels">
        <title>New insights from the biogas microbiome by comprehensive genome-resolved metagenomics of nearly 1600 species originating from multiple anaerobic digesters.</title>
        <authorList>
            <person name="Campanaro S."/>
            <person name="Treu L."/>
            <person name="Rodriguez-R L.M."/>
            <person name="Kovalovszki A."/>
            <person name="Ziels R.M."/>
            <person name="Maus I."/>
            <person name="Zhu X."/>
            <person name="Kougias P.G."/>
            <person name="Basile A."/>
            <person name="Luo G."/>
            <person name="Schluter A."/>
            <person name="Konstantinidis K.T."/>
            <person name="Angelidaki I."/>
        </authorList>
    </citation>
    <scope>NUCLEOTIDE SEQUENCE</scope>
    <source>
        <strain evidence="3">AS06rmzACSIP_7</strain>
    </source>
</reference>
<protein>
    <recommendedName>
        <fullName evidence="2">TadE-like domain-containing protein</fullName>
    </recommendedName>
</protein>
<reference evidence="3" key="2">
    <citation type="submission" date="2020-01" db="EMBL/GenBank/DDBJ databases">
        <authorList>
            <person name="Campanaro S."/>
        </authorList>
    </citation>
    <scope>NUCLEOTIDE SEQUENCE</scope>
    <source>
        <strain evidence="3">AS06rmzACSIP_7</strain>
    </source>
</reference>
<dbReference type="InterPro" id="IPR012495">
    <property type="entry name" value="TadE-like_dom"/>
</dbReference>
<feature type="domain" description="TadE-like" evidence="2">
    <location>
        <begin position="20"/>
        <end position="60"/>
    </location>
</feature>
<comment type="caution">
    <text evidence="3">The sequence shown here is derived from an EMBL/GenBank/DDBJ whole genome shotgun (WGS) entry which is preliminary data.</text>
</comment>
<evidence type="ECO:0000313" key="4">
    <source>
        <dbReference type="Proteomes" id="UP000777265"/>
    </source>
</evidence>
<organism evidence="3 4">
    <name type="scientific">Syntrophorhabdus aromaticivorans</name>
    <dbReference type="NCBI Taxonomy" id="328301"/>
    <lineage>
        <taxon>Bacteria</taxon>
        <taxon>Pseudomonadati</taxon>
        <taxon>Thermodesulfobacteriota</taxon>
        <taxon>Syntrophorhabdia</taxon>
        <taxon>Syntrophorhabdales</taxon>
        <taxon>Syntrophorhabdaceae</taxon>
        <taxon>Syntrophorhabdus</taxon>
    </lineage>
</organism>
<keyword evidence="1" id="KW-0812">Transmembrane</keyword>
<sequence>MTMKGKRKTMFPGTVRNKKGVALIEFCFILPILIIMILFVIDAGRLIQARLIITNVAREGGNLASRGLKTGSDLIALLQSSATPLDLKKSGMICVSRIEAGQTQEDPDPSISEDPGQLCVGDLTGISSGIRTGADNLGLTKALYDHLVFNEDNQAPDIYHGVTIVETFYKYRPITPLPKFITNIFLTHGDGTIVGSRAVYCTTQTEL</sequence>
<dbReference type="Proteomes" id="UP000777265">
    <property type="component" value="Unassembled WGS sequence"/>
</dbReference>
<dbReference type="EMBL" id="JAAYEE010000255">
    <property type="protein sequence ID" value="NLW36489.1"/>
    <property type="molecule type" value="Genomic_DNA"/>
</dbReference>
<evidence type="ECO:0000256" key="1">
    <source>
        <dbReference type="SAM" id="Phobius"/>
    </source>
</evidence>
<accession>A0A971M6Y8</accession>
<gene>
    <name evidence="3" type="ORF">GXY80_13595</name>
</gene>